<protein>
    <submittedName>
        <fullName evidence="1">Uncharacterized protein</fullName>
    </submittedName>
</protein>
<evidence type="ECO:0000313" key="2">
    <source>
        <dbReference type="Proteomes" id="UP001320460"/>
    </source>
</evidence>
<proteinExistence type="predicted"/>
<organism evidence="1 2">
    <name type="scientific">Phytobacter diazotrophicus</name>
    <dbReference type="NCBI Taxonomy" id="395631"/>
    <lineage>
        <taxon>Bacteria</taxon>
        <taxon>Pseudomonadati</taxon>
        <taxon>Pseudomonadota</taxon>
        <taxon>Gammaproteobacteria</taxon>
        <taxon>Enterobacterales</taxon>
        <taxon>Enterobacteriaceae</taxon>
        <taxon>Phytobacter</taxon>
    </lineage>
</organism>
<name>A0ABN6LPK7_9ENTR</name>
<gene>
    <name evidence="1" type="ORF">PDTA9734_09770</name>
</gene>
<sequence>MSPSLFPGQPIVCVALTPHINIHKTYINADKTLKHANQAGLLSRFNLHTLLVNPANDSLRAHKFHAAICSQSFTPTITV</sequence>
<evidence type="ECO:0000313" key="1">
    <source>
        <dbReference type="EMBL" id="BDD49490.1"/>
    </source>
</evidence>
<dbReference type="Proteomes" id="UP001320460">
    <property type="component" value="Chromosome"/>
</dbReference>
<keyword evidence="2" id="KW-1185">Reference proteome</keyword>
<dbReference type="EMBL" id="AP025334">
    <property type="protein sequence ID" value="BDD49490.1"/>
    <property type="molecule type" value="Genomic_DNA"/>
</dbReference>
<accession>A0ABN6LPK7</accession>
<reference evidence="1 2" key="1">
    <citation type="submission" date="2021-12" db="EMBL/GenBank/DDBJ databases">
        <title>Complete genome sequence of Phytobacter diazotrophicus TA9734.</title>
        <authorList>
            <person name="Kubota H."/>
            <person name="Nakayama Y."/>
            <person name="Ariyoshi T."/>
        </authorList>
    </citation>
    <scope>NUCLEOTIDE SEQUENCE [LARGE SCALE GENOMIC DNA]</scope>
    <source>
        <strain evidence="1 2">TA9734</strain>
    </source>
</reference>